<evidence type="ECO:0000313" key="3">
    <source>
        <dbReference type="Proteomes" id="UP000001338"/>
    </source>
</evidence>
<feature type="compositionally biased region" description="Polar residues" evidence="1">
    <location>
        <begin position="42"/>
        <end position="53"/>
    </location>
</feature>
<reference evidence="2 3" key="1">
    <citation type="submission" date="2012-10" db="EMBL/GenBank/DDBJ databases">
        <authorList>
            <person name="Harkins D.M."/>
            <person name="Durkin A.S."/>
            <person name="Brinkac L.M."/>
            <person name="Haft D.H."/>
            <person name="Selengut J.D."/>
            <person name="Sanka R."/>
            <person name="DePew J."/>
            <person name="Purushe J."/>
            <person name="Whelen A.C."/>
            <person name="Vinetz J.M."/>
            <person name="Sutton G.G."/>
            <person name="Nierman W.C."/>
            <person name="Fouts D.E."/>
        </authorList>
    </citation>
    <scope>NUCLEOTIDE SEQUENCE [LARGE SCALE GENOMIC DNA]</scope>
    <source>
        <strain evidence="2 3">2006001853</strain>
    </source>
</reference>
<evidence type="ECO:0000256" key="1">
    <source>
        <dbReference type="SAM" id="MobiDB-lite"/>
    </source>
</evidence>
<evidence type="ECO:0000313" key="2">
    <source>
        <dbReference type="EMBL" id="EKR62137.1"/>
    </source>
</evidence>
<gene>
    <name evidence="2" type="ORF">LEP1GSC036_1932</name>
</gene>
<comment type="caution">
    <text evidence="2">The sequence shown here is derived from an EMBL/GenBank/DDBJ whole genome shotgun (WGS) entry which is preliminary data.</text>
</comment>
<proteinExistence type="predicted"/>
<sequence length="53" mass="5734">MSAVSTSADKKEVSRNVLGIFIVGHGSRELSPVRNSRRSSKDTVNSIRSTKST</sequence>
<protein>
    <submittedName>
        <fullName evidence="2">Uncharacterized protein</fullName>
    </submittedName>
</protein>
<dbReference type="EMBL" id="AFLV02000082">
    <property type="protein sequence ID" value="EKR62137.1"/>
    <property type="molecule type" value="Genomic_DNA"/>
</dbReference>
<name>A0A828YX64_9LEPT</name>
<feature type="region of interest" description="Disordered" evidence="1">
    <location>
        <begin position="29"/>
        <end position="53"/>
    </location>
</feature>
<dbReference type="AlphaFoldDB" id="A0A828YX64"/>
<organism evidence="2 3">
    <name type="scientific">Leptospira weilii str. 2006001853</name>
    <dbReference type="NCBI Taxonomy" id="1001589"/>
    <lineage>
        <taxon>Bacteria</taxon>
        <taxon>Pseudomonadati</taxon>
        <taxon>Spirochaetota</taxon>
        <taxon>Spirochaetia</taxon>
        <taxon>Leptospirales</taxon>
        <taxon>Leptospiraceae</taxon>
        <taxon>Leptospira</taxon>
    </lineage>
</organism>
<accession>A0A828YX64</accession>
<dbReference type="Proteomes" id="UP000001338">
    <property type="component" value="Unassembled WGS sequence"/>
</dbReference>